<dbReference type="Pfam" id="PF01630">
    <property type="entry name" value="Glyco_hydro_56"/>
    <property type="match status" value="2"/>
</dbReference>
<dbReference type="InterPro" id="IPR013785">
    <property type="entry name" value="Aldolase_TIM"/>
</dbReference>
<name>A0A8S9Z6X6_9BILA</name>
<keyword evidence="7" id="KW-0732">Signal</keyword>
<keyword evidence="2 5" id="KW-1015">Disulfide bond</keyword>
<dbReference type="AlphaFoldDB" id="A0A8S9Z6X6"/>
<dbReference type="EMBL" id="JABEBT010000184">
    <property type="protein sequence ID" value="KAF7626029.1"/>
    <property type="molecule type" value="Genomic_DNA"/>
</dbReference>
<dbReference type="PANTHER" id="PTHR11769:SF35">
    <property type="entry name" value="HYALURONIDASE"/>
    <property type="match status" value="1"/>
</dbReference>
<comment type="catalytic activity">
    <reaction evidence="6">
        <text>Random hydrolysis of (1-&gt;4)-linkages between N-acetyl-beta-D-glucosamine and D-glucuronate residues in hyaluronate.</text>
        <dbReference type="EC" id="3.2.1.35"/>
    </reaction>
</comment>
<evidence type="ECO:0000256" key="7">
    <source>
        <dbReference type="SAM" id="SignalP"/>
    </source>
</evidence>
<dbReference type="OrthoDB" id="5796153at2759"/>
<evidence type="ECO:0000256" key="2">
    <source>
        <dbReference type="ARBA" id="ARBA00023157"/>
    </source>
</evidence>
<dbReference type="PANTHER" id="PTHR11769">
    <property type="entry name" value="HYALURONIDASE"/>
    <property type="match status" value="1"/>
</dbReference>
<feature type="chain" id="PRO_5035910279" description="Hyaluronidase" evidence="7">
    <location>
        <begin position="18"/>
        <end position="380"/>
    </location>
</feature>
<keyword evidence="6" id="KW-0326">Glycosidase</keyword>
<sequence length="380" mass="45693">MLKKTFILFFKLYIYWAIPSNQCLNKTNPSLEPQIFGIKTNKEQKFHGTEIVIFYEQQLGLYPYLEFNEEINNLNNNNTIKYINGGLPQNVNLNEHLEKAKNDILKAIPDPEFSGPAIIDYEKWRPEWSLNWSIRRIYQLESIKEIIKIYPGRKLRPKALWGFYDTPLCNYDAGEQLPYGCLEMFRKHNDKLWWLYAEVSSLYSSIYLYPDDRKRKKVLCERHMHAKIAEAEWIWSLRRKDHPYNNSQNLFYSKEELFCSYEWTAQLGVDALIIWSSSKQIKKRCQPISIYLNKIFGPFVQKLLENTEEFSCSKRICHGRGRCILRDRRRHHKPWHGEHWPRKQFTCICQRNETFYGEYCDLSDFKENKKENNRKNILNK</sequence>
<dbReference type="GO" id="GO:0030214">
    <property type="term" value="P:hyaluronan catabolic process"/>
    <property type="evidence" value="ECO:0007669"/>
    <property type="project" value="TreeGrafter"/>
</dbReference>
<feature type="active site" description="Proton donor" evidence="4">
    <location>
        <position position="122"/>
    </location>
</feature>
<accession>A0A8S9Z6X6</accession>
<dbReference type="Gene3D" id="3.20.20.70">
    <property type="entry name" value="Aldolase class I"/>
    <property type="match status" value="2"/>
</dbReference>
<feature type="disulfide bond" evidence="5">
    <location>
        <begin position="23"/>
        <end position="285"/>
    </location>
</feature>
<keyword evidence="6" id="KW-0378">Hydrolase</keyword>
<evidence type="ECO:0000256" key="6">
    <source>
        <dbReference type="RuleBase" id="RU610713"/>
    </source>
</evidence>
<evidence type="ECO:0000256" key="5">
    <source>
        <dbReference type="PIRSR" id="PIRSR038193-3"/>
    </source>
</evidence>
<feature type="signal peptide" evidence="7">
    <location>
        <begin position="1"/>
        <end position="17"/>
    </location>
</feature>
<comment type="similarity">
    <text evidence="1 3 6">Belongs to the glycosyl hydrolase 56 family.</text>
</comment>
<feature type="disulfide bond" evidence="5">
    <location>
        <begin position="312"/>
        <end position="323"/>
    </location>
</feature>
<dbReference type="SUPFAM" id="SSF51445">
    <property type="entry name" value="(Trans)glycosidases"/>
    <property type="match status" value="1"/>
</dbReference>
<proteinExistence type="inferred from homology"/>
<evidence type="ECO:0000256" key="3">
    <source>
        <dbReference type="PIRNR" id="PIRNR038193"/>
    </source>
</evidence>
<evidence type="ECO:0000256" key="1">
    <source>
        <dbReference type="ARBA" id="ARBA00008871"/>
    </source>
</evidence>
<gene>
    <name evidence="8" type="ORF">Mgra_00009794</name>
</gene>
<dbReference type="GO" id="GO:0004415">
    <property type="term" value="F:hyalurononglucosaminidase activity"/>
    <property type="evidence" value="ECO:0007669"/>
    <property type="project" value="UniProtKB-UniRule"/>
</dbReference>
<keyword evidence="9" id="KW-1185">Reference proteome</keyword>
<dbReference type="InterPro" id="IPR017853">
    <property type="entry name" value="GH"/>
</dbReference>
<dbReference type="InterPro" id="IPR018155">
    <property type="entry name" value="Hyaluronidase"/>
</dbReference>
<protein>
    <recommendedName>
        <fullName evidence="6">Hyaluronidase</fullName>
        <ecNumber evidence="6">3.2.1.35</ecNumber>
    </recommendedName>
</protein>
<organism evidence="8 9">
    <name type="scientific">Meloidogyne graminicola</name>
    <dbReference type="NCBI Taxonomy" id="189291"/>
    <lineage>
        <taxon>Eukaryota</taxon>
        <taxon>Metazoa</taxon>
        <taxon>Ecdysozoa</taxon>
        <taxon>Nematoda</taxon>
        <taxon>Chromadorea</taxon>
        <taxon>Rhabditida</taxon>
        <taxon>Tylenchina</taxon>
        <taxon>Tylenchomorpha</taxon>
        <taxon>Tylenchoidea</taxon>
        <taxon>Meloidogynidae</taxon>
        <taxon>Meloidogyninae</taxon>
        <taxon>Meloidogyne</taxon>
    </lineage>
</organism>
<evidence type="ECO:0000256" key="4">
    <source>
        <dbReference type="PIRSR" id="PIRSR038193-1"/>
    </source>
</evidence>
<reference evidence="8" key="1">
    <citation type="journal article" date="2020" name="Ecol. Evol.">
        <title>Genome structure and content of the rice root-knot nematode (Meloidogyne graminicola).</title>
        <authorList>
            <person name="Phan N.T."/>
            <person name="Danchin E.G.J."/>
            <person name="Klopp C."/>
            <person name="Perfus-Barbeoch L."/>
            <person name="Kozlowski D.K."/>
            <person name="Koutsovoulos G.D."/>
            <person name="Lopez-Roques C."/>
            <person name="Bouchez O."/>
            <person name="Zahm M."/>
            <person name="Besnard G."/>
            <person name="Bellafiore S."/>
        </authorList>
    </citation>
    <scope>NUCLEOTIDE SEQUENCE</scope>
    <source>
        <strain evidence="8">VN-18</strain>
    </source>
</reference>
<dbReference type="EC" id="3.2.1.35" evidence="6"/>
<feature type="disulfide bond" evidence="5">
    <location>
        <begin position="169"/>
        <end position="181"/>
    </location>
</feature>
<dbReference type="GO" id="GO:0005975">
    <property type="term" value="P:carbohydrate metabolic process"/>
    <property type="evidence" value="ECO:0007669"/>
    <property type="project" value="UniProtKB-UniRule"/>
</dbReference>
<dbReference type="PIRSF" id="PIRSF038193">
    <property type="entry name" value="Hyaluronidase"/>
    <property type="match status" value="1"/>
</dbReference>
<evidence type="ECO:0000313" key="8">
    <source>
        <dbReference type="EMBL" id="KAF7626029.1"/>
    </source>
</evidence>
<comment type="caution">
    <text evidence="8">The sequence shown here is derived from an EMBL/GenBank/DDBJ whole genome shotgun (WGS) entry which is preliminary data.</text>
</comment>
<evidence type="ECO:0000313" key="9">
    <source>
        <dbReference type="Proteomes" id="UP000605970"/>
    </source>
</evidence>
<dbReference type="Proteomes" id="UP000605970">
    <property type="component" value="Unassembled WGS sequence"/>
</dbReference>